<evidence type="ECO:0000313" key="4">
    <source>
        <dbReference type="Proteomes" id="UP000276282"/>
    </source>
</evidence>
<dbReference type="InterPro" id="IPR001763">
    <property type="entry name" value="Rhodanese-like_dom"/>
</dbReference>
<keyword evidence="3" id="KW-0378">Hydrolase</keyword>
<accession>A0A495PUZ9</accession>
<dbReference type="Gene3D" id="3.60.15.10">
    <property type="entry name" value="Ribonuclease Z/Hydroxyacylglutathione hydrolase-like"/>
    <property type="match status" value="1"/>
</dbReference>
<dbReference type="GO" id="GO:0006749">
    <property type="term" value="P:glutathione metabolic process"/>
    <property type="evidence" value="ECO:0007669"/>
    <property type="project" value="InterPro"/>
</dbReference>
<dbReference type="SUPFAM" id="SSF56281">
    <property type="entry name" value="Metallo-hydrolase/oxidoreductase"/>
    <property type="match status" value="1"/>
</dbReference>
<keyword evidence="4" id="KW-1185">Reference proteome</keyword>
<dbReference type="GO" id="GO:0046872">
    <property type="term" value="F:metal ion binding"/>
    <property type="evidence" value="ECO:0007669"/>
    <property type="project" value="UniProtKB-KW"/>
</dbReference>
<evidence type="ECO:0000256" key="1">
    <source>
        <dbReference type="ARBA" id="ARBA00022723"/>
    </source>
</evidence>
<dbReference type="PROSITE" id="PS50206">
    <property type="entry name" value="RHODANESE_3"/>
    <property type="match status" value="1"/>
</dbReference>
<dbReference type="CDD" id="cd07724">
    <property type="entry name" value="POD-like_MBL-fold"/>
    <property type="match status" value="1"/>
</dbReference>
<gene>
    <name evidence="3" type="ORF">BC962_1622</name>
</gene>
<dbReference type="SMART" id="SM00849">
    <property type="entry name" value="Lactamase_B"/>
    <property type="match status" value="1"/>
</dbReference>
<dbReference type="PANTHER" id="PTHR43084:SF1">
    <property type="entry name" value="PERSULFIDE DIOXYGENASE ETHE1, MITOCHONDRIAL"/>
    <property type="match status" value="1"/>
</dbReference>
<dbReference type="GO" id="GO:0016787">
    <property type="term" value="F:hydrolase activity"/>
    <property type="evidence" value="ECO:0007669"/>
    <property type="project" value="UniProtKB-KW"/>
</dbReference>
<dbReference type="EMBL" id="RBLG01000002">
    <property type="protein sequence ID" value="RKS53372.1"/>
    <property type="molecule type" value="Genomic_DNA"/>
</dbReference>
<dbReference type="InterPro" id="IPR044528">
    <property type="entry name" value="POD-like_MBL-fold"/>
</dbReference>
<dbReference type="InterPro" id="IPR001279">
    <property type="entry name" value="Metallo-B-lactamas"/>
</dbReference>
<dbReference type="Proteomes" id="UP000276282">
    <property type="component" value="Unassembled WGS sequence"/>
</dbReference>
<organism evidence="3 4">
    <name type="scientific">Gillisia mitskevichiae</name>
    <dbReference type="NCBI Taxonomy" id="270921"/>
    <lineage>
        <taxon>Bacteria</taxon>
        <taxon>Pseudomonadati</taxon>
        <taxon>Bacteroidota</taxon>
        <taxon>Flavobacteriia</taxon>
        <taxon>Flavobacteriales</taxon>
        <taxon>Flavobacteriaceae</taxon>
        <taxon>Gillisia</taxon>
    </lineage>
</organism>
<dbReference type="Pfam" id="PF00581">
    <property type="entry name" value="Rhodanese"/>
    <property type="match status" value="1"/>
</dbReference>
<comment type="caution">
    <text evidence="3">The sequence shown here is derived from an EMBL/GenBank/DDBJ whole genome shotgun (WGS) entry which is preliminary data.</text>
</comment>
<dbReference type="InterPro" id="IPR051682">
    <property type="entry name" value="Mito_Persulfide_Diox"/>
</dbReference>
<dbReference type="OrthoDB" id="9784009at2"/>
<dbReference type="InterPro" id="IPR036873">
    <property type="entry name" value="Rhodanese-like_dom_sf"/>
</dbReference>
<dbReference type="AlphaFoldDB" id="A0A495PUZ9"/>
<dbReference type="RefSeq" id="WP_121345472.1">
    <property type="nucleotide sequence ID" value="NZ_RBLG01000002.1"/>
</dbReference>
<feature type="domain" description="Rhodanese" evidence="2">
    <location>
        <begin position="362"/>
        <end position="437"/>
    </location>
</feature>
<dbReference type="SUPFAM" id="SSF52821">
    <property type="entry name" value="Rhodanese/Cell cycle control phosphatase"/>
    <property type="match status" value="2"/>
</dbReference>
<sequence length="444" mass="49291">MKVKQFNDAPLAHYSYAIVSNGKMALVDPSRDPMPYYKYAEQENAEIVAVFETHPHADFVSSHLQISEETGADIYVSKLLGADYKHKSFDNGDSLKMGDVAFKAINTPGHSPDSITIVAEEGKETVLFTGDTLFIGDVGRPDLRESVGNMTAKRVELAKDMYDSIQNKFNDLPDDAIVYPAHGAGSLCGKNMSSDSSSTLGNERRGNWAFQKQTEEEFLAEILKDQPFIPSYFGFNVDINKKGADNVNKSKGIDLRLNVNELDSSIIKVDVREQESFKKAHLFNSINIMASTPTQKFETWLGAIIEPNEAFYIVVDSVDDIDEILSRVVKIGYEKQVMAFVTLSKEVSNSSDELDLKDFKNNLDNYTIVDIRNEGEIAEGKIFDKAIGSPLNELRDNLDGIPTDKPIVVHCAGGYRSAAGSSILENKFKNTKVYDLSEAINEFN</sequence>
<dbReference type="GO" id="GO:0070813">
    <property type="term" value="P:hydrogen sulfide metabolic process"/>
    <property type="evidence" value="ECO:0007669"/>
    <property type="project" value="TreeGrafter"/>
</dbReference>
<reference evidence="3 4" key="1">
    <citation type="submission" date="2018-10" db="EMBL/GenBank/DDBJ databases">
        <title>Genomic Encyclopedia of Archaeal and Bacterial Type Strains, Phase II (KMG-II): from individual species to whole genera.</title>
        <authorList>
            <person name="Goeker M."/>
        </authorList>
    </citation>
    <scope>NUCLEOTIDE SEQUENCE [LARGE SCALE GENOMIC DNA]</scope>
    <source>
        <strain evidence="3 4">DSM 19839</strain>
    </source>
</reference>
<dbReference type="PANTHER" id="PTHR43084">
    <property type="entry name" value="PERSULFIDE DIOXYGENASE ETHE1"/>
    <property type="match status" value="1"/>
</dbReference>
<dbReference type="Gene3D" id="3.40.250.10">
    <property type="entry name" value="Rhodanese-like domain"/>
    <property type="match status" value="2"/>
</dbReference>
<evidence type="ECO:0000313" key="3">
    <source>
        <dbReference type="EMBL" id="RKS53372.1"/>
    </source>
</evidence>
<dbReference type="GO" id="GO:0050313">
    <property type="term" value="F:sulfur dioxygenase activity"/>
    <property type="evidence" value="ECO:0007669"/>
    <property type="project" value="InterPro"/>
</dbReference>
<name>A0A495PUZ9_9FLAO</name>
<protein>
    <submittedName>
        <fullName evidence="3">Glyoxylase-like metal-dependent hydrolase (Beta-lactamase superfamily II)</fullName>
    </submittedName>
</protein>
<evidence type="ECO:0000259" key="2">
    <source>
        <dbReference type="PROSITE" id="PS50206"/>
    </source>
</evidence>
<keyword evidence="1" id="KW-0479">Metal-binding</keyword>
<dbReference type="InterPro" id="IPR036866">
    <property type="entry name" value="RibonucZ/Hydroxyglut_hydro"/>
</dbReference>
<dbReference type="Pfam" id="PF00753">
    <property type="entry name" value="Lactamase_B"/>
    <property type="match status" value="1"/>
</dbReference>
<proteinExistence type="predicted"/>